<feature type="domain" description="Transglycosylase SLT" evidence="4">
    <location>
        <begin position="482"/>
        <end position="594"/>
    </location>
</feature>
<evidence type="ECO:0000259" key="5">
    <source>
        <dbReference type="Pfam" id="PF14718"/>
    </source>
</evidence>
<evidence type="ECO:0000256" key="1">
    <source>
        <dbReference type="ARBA" id="ARBA00007734"/>
    </source>
</evidence>
<dbReference type="SUPFAM" id="SSF53955">
    <property type="entry name" value="Lysozyme-like"/>
    <property type="match status" value="1"/>
</dbReference>
<dbReference type="PANTHER" id="PTHR37423:SF5">
    <property type="entry name" value="SOLUBLE LYTIC MUREIN TRANSGLYCOSYLASE"/>
    <property type="match status" value="1"/>
</dbReference>
<feature type="domain" description="Lytic transglycosylase superhelical linker" evidence="5">
    <location>
        <begin position="405"/>
        <end position="471"/>
    </location>
</feature>
<dbReference type="InterPro" id="IPR037061">
    <property type="entry name" value="Lytic_TGlycoase_superhlx_L_sf"/>
</dbReference>
<dbReference type="GO" id="GO:0042597">
    <property type="term" value="C:periplasmic space"/>
    <property type="evidence" value="ECO:0007669"/>
    <property type="project" value="InterPro"/>
</dbReference>
<dbReference type="Pfam" id="PF14718">
    <property type="entry name" value="SLT_L"/>
    <property type="match status" value="1"/>
</dbReference>
<dbReference type="PANTHER" id="PTHR37423">
    <property type="entry name" value="SOLUBLE LYTIC MUREIN TRANSGLYCOSYLASE-RELATED"/>
    <property type="match status" value="1"/>
</dbReference>
<evidence type="ECO:0000313" key="6">
    <source>
        <dbReference type="EMBL" id="RAU17731.1"/>
    </source>
</evidence>
<dbReference type="OrthoDB" id="92254at2"/>
<dbReference type="CDD" id="cd13401">
    <property type="entry name" value="Slt70-like"/>
    <property type="match status" value="1"/>
</dbReference>
<dbReference type="Gene3D" id="1.10.530.10">
    <property type="match status" value="1"/>
</dbReference>
<dbReference type="SUPFAM" id="SSF48435">
    <property type="entry name" value="Bacterial muramidases"/>
    <property type="match status" value="1"/>
</dbReference>
<evidence type="ECO:0000313" key="7">
    <source>
        <dbReference type="Proteomes" id="UP000250744"/>
    </source>
</evidence>
<dbReference type="Gene3D" id="1.10.1240.20">
    <property type="entry name" value="Lytic transglycosylase, superhelical linker domain"/>
    <property type="match status" value="1"/>
</dbReference>
<feature type="chain" id="PRO_5016695945" description="Lytic murein transglycosylase" evidence="3">
    <location>
        <begin position="23"/>
        <end position="647"/>
    </location>
</feature>
<protein>
    <recommendedName>
        <fullName evidence="8">Lytic murein transglycosylase</fullName>
    </recommendedName>
</protein>
<dbReference type="Proteomes" id="UP000250744">
    <property type="component" value="Unassembled WGS sequence"/>
</dbReference>
<evidence type="ECO:0000256" key="3">
    <source>
        <dbReference type="SAM" id="SignalP"/>
    </source>
</evidence>
<reference evidence="6 7" key="1">
    <citation type="submission" date="2018-06" db="EMBL/GenBank/DDBJ databases">
        <title>Nitrincola tibetense sp. nov., isolated from Lake XuguoCo on Tibetan Plateau.</title>
        <authorList>
            <person name="Xing P."/>
        </authorList>
    </citation>
    <scope>NUCLEOTIDE SEQUENCE [LARGE SCALE GENOMIC DNA]</scope>
    <source>
        <strain evidence="7">xg18</strain>
    </source>
</reference>
<dbReference type="InterPro" id="IPR023346">
    <property type="entry name" value="Lysozyme-like_dom_sf"/>
</dbReference>
<dbReference type="InterPro" id="IPR012289">
    <property type="entry name" value="Lytic_TGlycosylase_superhlx_L"/>
</dbReference>
<dbReference type="Gene3D" id="1.25.20.10">
    <property type="entry name" value="Bacterial muramidases"/>
    <property type="match status" value="1"/>
</dbReference>
<evidence type="ECO:0000256" key="2">
    <source>
        <dbReference type="ARBA" id="ARBA00022729"/>
    </source>
</evidence>
<comment type="similarity">
    <text evidence="1">Belongs to the transglycosylase Slt family.</text>
</comment>
<gene>
    <name evidence="6" type="ORF">DN062_12110</name>
</gene>
<evidence type="ECO:0000259" key="4">
    <source>
        <dbReference type="Pfam" id="PF01464"/>
    </source>
</evidence>
<name>A0A364NL08_9GAMM</name>
<evidence type="ECO:0008006" key="8">
    <source>
        <dbReference type="Google" id="ProtNLM"/>
    </source>
</evidence>
<dbReference type="Pfam" id="PF01464">
    <property type="entry name" value="SLT"/>
    <property type="match status" value="1"/>
</dbReference>
<dbReference type="AlphaFoldDB" id="A0A364NL08"/>
<accession>A0A364NL08</accession>
<dbReference type="InterPro" id="IPR008258">
    <property type="entry name" value="Transglycosylase_SLT_dom_1"/>
</dbReference>
<feature type="signal peptide" evidence="3">
    <location>
        <begin position="1"/>
        <end position="22"/>
    </location>
</feature>
<dbReference type="PROSITE" id="PS51257">
    <property type="entry name" value="PROKAR_LIPOPROTEIN"/>
    <property type="match status" value="1"/>
</dbReference>
<dbReference type="GO" id="GO:0004553">
    <property type="term" value="F:hydrolase activity, hydrolyzing O-glycosyl compounds"/>
    <property type="evidence" value="ECO:0007669"/>
    <property type="project" value="InterPro"/>
</dbReference>
<proteinExistence type="inferred from homology"/>
<dbReference type="EMBL" id="QKRX01000008">
    <property type="protein sequence ID" value="RAU17731.1"/>
    <property type="molecule type" value="Genomic_DNA"/>
</dbReference>
<dbReference type="RefSeq" id="WP_112159580.1">
    <property type="nucleotide sequence ID" value="NZ_QKRX01000008.1"/>
</dbReference>
<keyword evidence="2 3" id="KW-0732">Signal</keyword>
<dbReference type="InterPro" id="IPR008939">
    <property type="entry name" value="Lytic_TGlycosylase_superhlx_U"/>
</dbReference>
<organism evidence="6 7">
    <name type="scientific">Nitrincola tibetensis</name>
    <dbReference type="NCBI Taxonomy" id="2219697"/>
    <lineage>
        <taxon>Bacteria</taxon>
        <taxon>Pseudomonadati</taxon>
        <taxon>Pseudomonadota</taxon>
        <taxon>Gammaproteobacteria</taxon>
        <taxon>Oceanospirillales</taxon>
        <taxon>Oceanospirillaceae</taxon>
        <taxon>Nitrincola</taxon>
    </lineage>
</organism>
<comment type="caution">
    <text evidence="6">The sequence shown here is derived from an EMBL/GenBank/DDBJ whole genome shotgun (WGS) entry which is preliminary data.</text>
</comment>
<sequence length="647" mass="74267">MPGTKFFCALTASFLLSSCIQANPSLESQRTLYLSTLNALETGNQNDYINGVKQLQNYPLLPYLTFSEQSKLLPRLNAGEVEELLDQYQGTPLYNRLLLSWTSQLGQQQRWNSFLEFYPRVKHPNARLNCFAARAALAQGDRASAFRQAEQLWNIGQSQNNACDPLFDTWVNEQGISRELAFDRFMKALEADNIGIARYAERFITREQDKAHVSLIWSIYNSPETLQAQPSQLTLNTPHHRRLAMLAVNKLAPNDLEGSLRLWLSLTRSLSIPTEEQEAITVRHGVRYAKGFHANAPALLAQLDPNFNFPELTEWRIRLALTEQNWTTVSQLIQRLPEHLKDTPRWQYWQMVSQVRLNQRPTPELIQTLVADRSFYGFIAAEMQGKPFSINHQPKQASAAEIERIRNLPAMQRIHELYQLGFEDLARSEWNHVTAHLSDHELHIAAHLFKSWGWYFQGIRGAIASDRWDDLELRFPAPHARLFAEATREFNIHPAWALAVTRQESAFQNVARSGAGARGLMQLMPATARETARRFEIPLDDLERLNEPNTNIRLGSAYLSQMLGFFNGNRVHATAAYNAGPGRVRQWLSARGHLPLDIWVETIPFDETRQYVQNVLTFGVIYAEMHNYTASVLSQEEQRQLAWYSNR</sequence>
<keyword evidence="7" id="KW-1185">Reference proteome</keyword>